<dbReference type="Pfam" id="PF03033">
    <property type="entry name" value="Glyco_transf_28"/>
    <property type="match status" value="1"/>
</dbReference>
<evidence type="ECO:0000313" key="3">
    <source>
        <dbReference type="EMBL" id="PQO44124.1"/>
    </source>
</evidence>
<dbReference type="InterPro" id="IPR050426">
    <property type="entry name" value="Glycosyltransferase_28"/>
</dbReference>
<dbReference type="SUPFAM" id="SSF53756">
    <property type="entry name" value="UDP-Glycosyltransferase/glycogen phosphorylase"/>
    <property type="match status" value="1"/>
</dbReference>
<dbReference type="GO" id="GO:0033072">
    <property type="term" value="P:vancomycin biosynthetic process"/>
    <property type="evidence" value="ECO:0007669"/>
    <property type="project" value="UniProtKB-ARBA"/>
</dbReference>
<dbReference type="Pfam" id="PF06722">
    <property type="entry name" value="EryCIII-like_C"/>
    <property type="match status" value="1"/>
</dbReference>
<dbReference type="EMBL" id="PUHZ01000021">
    <property type="protein sequence ID" value="PQO44124.1"/>
    <property type="molecule type" value="Genomic_DNA"/>
</dbReference>
<organism evidence="3 4">
    <name type="scientific">Blastopirellula marina</name>
    <dbReference type="NCBI Taxonomy" id="124"/>
    <lineage>
        <taxon>Bacteria</taxon>
        <taxon>Pseudomonadati</taxon>
        <taxon>Planctomycetota</taxon>
        <taxon>Planctomycetia</taxon>
        <taxon>Pirellulales</taxon>
        <taxon>Pirellulaceae</taxon>
        <taxon>Blastopirellula</taxon>
    </lineage>
</organism>
<evidence type="ECO:0000313" key="4">
    <source>
        <dbReference type="Proteomes" id="UP000237819"/>
    </source>
</evidence>
<evidence type="ECO:0000259" key="1">
    <source>
        <dbReference type="Pfam" id="PF03033"/>
    </source>
</evidence>
<dbReference type="Gene3D" id="3.40.50.2000">
    <property type="entry name" value="Glycogen Phosphorylase B"/>
    <property type="match status" value="2"/>
</dbReference>
<dbReference type="GO" id="GO:0016758">
    <property type="term" value="F:hexosyltransferase activity"/>
    <property type="evidence" value="ECO:0007669"/>
    <property type="project" value="InterPro"/>
</dbReference>
<gene>
    <name evidence="3" type="ORF">C5Y93_21550</name>
</gene>
<proteinExistence type="predicted"/>
<feature type="domain" description="Glycosyltransferase family 28 N-terminal" evidence="1">
    <location>
        <begin position="4"/>
        <end position="134"/>
    </location>
</feature>
<accession>A0A2S8GJE2</accession>
<dbReference type="AlphaFoldDB" id="A0A2S8GJE2"/>
<dbReference type="GO" id="GO:0008194">
    <property type="term" value="F:UDP-glycosyltransferase activity"/>
    <property type="evidence" value="ECO:0007669"/>
    <property type="project" value="InterPro"/>
</dbReference>
<sequence length="427" mass="47845">MRVLLFPVGSYGDVHPFIGIACELLSRGHDVVLHTSEHFRSLAERAGVPYYAVDTEEEYKRALYDPNLFHPLHGFRTVARNVILPWQQRHYEIVAREVATSQSQLLMVGSALAQGLYMAHESFQVPYATIHLQPSVMWSSVRPPRLVRYMPASAKMPAWWNYGVYRLAERVMIDRILRGPTNAFRRELGLPAISRSTNLWHSPQKVIGMFPEWYAEPQPDWPANTALADFPLWDESDLGELDAEVRAFLDEGDPPIVFTPGSAMLNGHQFFAEAIAACQLLGRRAILLTRFPQQLPEPLPSGIRHFSYVPLSQLLPHSAALVYHGGIGTLSQACAAGVPHLIMPLSHDQPDNAERIERLGIGATLYPNQFRARKIAEKLQHLLQSEQTAAACREISARLANPLGVSRAVDEIERMLTENAAAETLSR</sequence>
<dbReference type="RefSeq" id="WP_105337523.1">
    <property type="nucleotide sequence ID" value="NZ_PUHZ01000021.1"/>
</dbReference>
<dbReference type="InterPro" id="IPR004276">
    <property type="entry name" value="GlycoTrans_28_N"/>
</dbReference>
<dbReference type="PANTHER" id="PTHR48050">
    <property type="entry name" value="STEROL 3-BETA-GLUCOSYLTRANSFERASE"/>
    <property type="match status" value="1"/>
</dbReference>
<dbReference type="OrthoDB" id="9805366at2"/>
<dbReference type="InterPro" id="IPR010610">
    <property type="entry name" value="EryCIII-like_C"/>
</dbReference>
<dbReference type="CDD" id="cd03784">
    <property type="entry name" value="GT1_Gtf-like"/>
    <property type="match status" value="1"/>
</dbReference>
<name>A0A2S8GJE2_9BACT</name>
<evidence type="ECO:0000259" key="2">
    <source>
        <dbReference type="Pfam" id="PF06722"/>
    </source>
</evidence>
<feature type="domain" description="Erythromycin biosynthesis protein CIII-like C-terminal" evidence="2">
    <location>
        <begin position="298"/>
        <end position="399"/>
    </location>
</feature>
<protein>
    <submittedName>
        <fullName evidence="3">Uncharacterized protein</fullName>
    </submittedName>
</protein>
<dbReference type="InterPro" id="IPR002213">
    <property type="entry name" value="UDP_glucos_trans"/>
</dbReference>
<comment type="caution">
    <text evidence="3">The sequence shown here is derived from an EMBL/GenBank/DDBJ whole genome shotgun (WGS) entry which is preliminary data.</text>
</comment>
<dbReference type="Proteomes" id="UP000237819">
    <property type="component" value="Unassembled WGS sequence"/>
</dbReference>
<reference evidence="3 4" key="1">
    <citation type="submission" date="2018-02" db="EMBL/GenBank/DDBJ databases">
        <title>Comparative genomes isolates from brazilian mangrove.</title>
        <authorList>
            <person name="Araujo J.E."/>
            <person name="Taketani R.G."/>
            <person name="Silva M.C.P."/>
            <person name="Loureco M.V."/>
            <person name="Andreote F.D."/>
        </authorList>
    </citation>
    <scope>NUCLEOTIDE SEQUENCE [LARGE SCALE GENOMIC DNA]</scope>
    <source>
        <strain evidence="3 4">Nap-Phe MGV</strain>
    </source>
</reference>
<dbReference type="GO" id="GO:0005975">
    <property type="term" value="P:carbohydrate metabolic process"/>
    <property type="evidence" value="ECO:0007669"/>
    <property type="project" value="InterPro"/>
</dbReference>
<dbReference type="PANTHER" id="PTHR48050:SF13">
    <property type="entry name" value="STEROL 3-BETA-GLUCOSYLTRANSFERASE UGT80A2"/>
    <property type="match status" value="1"/>
</dbReference>